<evidence type="ECO:0000313" key="1">
    <source>
        <dbReference type="EMBL" id="CAG6624021.1"/>
    </source>
</evidence>
<sequence length="99" mass="11531">MLSGETVLPYIPPTNFLMPRIDLRATAFVSSIPIGFYHDKRHNCEHSRSKVDIQKKFKSSLHLLIAPCIMCLVFKWWLHTKYLTLSPLTYRSVVRTDPI</sequence>
<proteinExistence type="predicted"/>
<reference evidence="1" key="1">
    <citation type="submission" date="2021-05" db="EMBL/GenBank/DDBJ databases">
        <authorList>
            <person name="Alioto T."/>
            <person name="Alioto T."/>
            <person name="Gomez Garrido J."/>
        </authorList>
    </citation>
    <scope>NUCLEOTIDE SEQUENCE</scope>
</reference>
<dbReference type="AlphaFoldDB" id="A0A8D8Q3F0"/>
<name>A0A8D8Q3F0_9HEMI</name>
<protein>
    <submittedName>
        <fullName evidence="1">Uncharacterized protein</fullName>
    </submittedName>
</protein>
<dbReference type="EMBL" id="HBUF01056199">
    <property type="protein sequence ID" value="CAG6624021.1"/>
    <property type="molecule type" value="Transcribed_RNA"/>
</dbReference>
<accession>A0A8D8Q3F0</accession>
<organism evidence="1">
    <name type="scientific">Cacopsylla melanoneura</name>
    <dbReference type="NCBI Taxonomy" id="428564"/>
    <lineage>
        <taxon>Eukaryota</taxon>
        <taxon>Metazoa</taxon>
        <taxon>Ecdysozoa</taxon>
        <taxon>Arthropoda</taxon>
        <taxon>Hexapoda</taxon>
        <taxon>Insecta</taxon>
        <taxon>Pterygota</taxon>
        <taxon>Neoptera</taxon>
        <taxon>Paraneoptera</taxon>
        <taxon>Hemiptera</taxon>
        <taxon>Sternorrhyncha</taxon>
        <taxon>Psylloidea</taxon>
        <taxon>Psyllidae</taxon>
        <taxon>Psyllinae</taxon>
        <taxon>Cacopsylla</taxon>
    </lineage>
</organism>